<gene>
    <name evidence="1" type="ORF">CNECB9_460026</name>
</gene>
<dbReference type="RefSeq" id="WP_340528117.1">
    <property type="nucleotide sequence ID" value="NZ_FMSH01000401.1"/>
</dbReference>
<proteinExistence type="predicted"/>
<protein>
    <submittedName>
        <fullName evidence="1">Uncharacterized protein</fullName>
    </submittedName>
</protein>
<organism evidence="1">
    <name type="scientific">Cupriavidus necator</name>
    <name type="common">Alcaligenes eutrophus</name>
    <name type="synonym">Ralstonia eutropha</name>
    <dbReference type="NCBI Taxonomy" id="106590"/>
    <lineage>
        <taxon>Bacteria</taxon>
        <taxon>Pseudomonadati</taxon>
        <taxon>Pseudomonadota</taxon>
        <taxon>Betaproteobacteria</taxon>
        <taxon>Burkholderiales</taxon>
        <taxon>Burkholderiaceae</taxon>
        <taxon>Cupriavidus</taxon>
    </lineage>
</organism>
<accession>A0A1K0IYV6</accession>
<evidence type="ECO:0000313" key="1">
    <source>
        <dbReference type="EMBL" id="SCU86733.1"/>
    </source>
</evidence>
<dbReference type="AlphaFoldDB" id="A0A1K0IYV6"/>
<name>A0A1K0IYV6_CUPNE</name>
<reference evidence="1" key="1">
    <citation type="submission" date="2016-09" db="EMBL/GenBank/DDBJ databases">
        <authorList>
            <person name="Capua I."/>
            <person name="De Benedictis P."/>
            <person name="Joannis T."/>
            <person name="Lombin L.H."/>
            <person name="Cattoli G."/>
        </authorList>
    </citation>
    <scope>NUCLEOTIDE SEQUENCE</scope>
    <source>
        <strain evidence="1">B9</strain>
    </source>
</reference>
<sequence>MELRFTHSEATFTYFAATRAYLERHGKRGRPPGKKSQRSLGQNDMLEALQRLQQQLWPLNGTEN</sequence>
<dbReference type="EMBL" id="FMSH01000401">
    <property type="protein sequence ID" value="SCU86733.1"/>
    <property type="molecule type" value="Genomic_DNA"/>
</dbReference>